<dbReference type="GO" id="GO:0051539">
    <property type="term" value="F:4 iron, 4 sulfur cluster binding"/>
    <property type="evidence" value="ECO:0007669"/>
    <property type="project" value="TreeGrafter"/>
</dbReference>
<accession>A0A1G7QLA2</accession>
<dbReference type="InterPro" id="IPR042244">
    <property type="entry name" value="HypD_2_sf"/>
</dbReference>
<dbReference type="Pfam" id="PF01924">
    <property type="entry name" value="HypD"/>
    <property type="match status" value="1"/>
</dbReference>
<evidence type="ECO:0000256" key="1">
    <source>
        <dbReference type="ARBA" id="ARBA00007888"/>
    </source>
</evidence>
<dbReference type="PANTHER" id="PTHR30149">
    <property type="entry name" value="HYDROGENASE PROTEIN ASSEMBLY PROTEIN HYPD"/>
    <property type="match status" value="1"/>
</dbReference>
<reference evidence="4 5" key="1">
    <citation type="submission" date="2016-10" db="EMBL/GenBank/DDBJ databases">
        <authorList>
            <person name="de Groot N.N."/>
        </authorList>
    </citation>
    <scope>NUCLEOTIDE SEQUENCE [LARGE SCALE GENOMIC DNA]</scope>
    <source>
        <strain evidence="4 5">DSM 569</strain>
    </source>
</reference>
<gene>
    <name evidence="4" type="ORF">SAMN04244560_01598</name>
</gene>
<organism evidence="4 5">
    <name type="scientific">Thermoanaerobacter thermohydrosulfuricus</name>
    <name type="common">Clostridium thermohydrosulfuricum</name>
    <dbReference type="NCBI Taxonomy" id="1516"/>
    <lineage>
        <taxon>Bacteria</taxon>
        <taxon>Bacillati</taxon>
        <taxon>Bacillota</taxon>
        <taxon>Clostridia</taxon>
        <taxon>Thermoanaerobacterales</taxon>
        <taxon>Thermoanaerobacteraceae</taxon>
        <taxon>Thermoanaerobacter</taxon>
    </lineage>
</organism>
<dbReference type="PANTHER" id="PTHR30149:SF0">
    <property type="entry name" value="HYDROGENASE MATURATION FACTOR HYPD"/>
    <property type="match status" value="1"/>
</dbReference>
<dbReference type="GO" id="GO:0005506">
    <property type="term" value="F:iron ion binding"/>
    <property type="evidence" value="ECO:0007669"/>
    <property type="project" value="TreeGrafter"/>
</dbReference>
<dbReference type="GO" id="GO:0051604">
    <property type="term" value="P:protein maturation"/>
    <property type="evidence" value="ECO:0007669"/>
    <property type="project" value="TreeGrafter"/>
</dbReference>
<evidence type="ECO:0000313" key="4">
    <source>
        <dbReference type="EMBL" id="SDF99286.1"/>
    </source>
</evidence>
<dbReference type="InterPro" id="IPR042243">
    <property type="entry name" value="HypD_1"/>
</dbReference>
<protein>
    <submittedName>
        <fullName evidence="4">Hydrogenase maturation protein HypD</fullName>
    </submittedName>
</protein>
<evidence type="ECO:0000256" key="3">
    <source>
        <dbReference type="ARBA" id="ARBA00023004"/>
    </source>
</evidence>
<dbReference type="GO" id="GO:0070025">
    <property type="term" value="F:carbon monoxide binding"/>
    <property type="evidence" value="ECO:0007669"/>
    <property type="project" value="TreeGrafter"/>
</dbReference>
<evidence type="ECO:0000256" key="2">
    <source>
        <dbReference type="ARBA" id="ARBA00022723"/>
    </source>
</evidence>
<sequence length="353" mass="38699">MMQQTEMIEKAKRAIEALNPGGPFNIMEVCGSHTMAISKFGLRQLLPKNIRLISGPGCPVCVTAQNEIDSVIELANKNVVIATFGDLIRVPGNKSSLQAERAAGKEVKVFYSPLDALKYAEENPSKEVVFIGIGFETTVPTVAVTIKEAREKNIKNYSVYCLHKTMPEALRALLEGGSNVQGFLLPGHVSAITGSKIYEFLPKEFGVGGVISGFEAMDILMSIIMLLKNYKNPAIEIQYKRVVRKEGNLEAQKIIEEIFEPCDSTWRGLGEIKGSGLKIRDKYKDFDAALKFDIRPIGEEIEIKGCRCGDVLKGNIYPNECPLFGRVCTPENPAGPCMVSSEGSCAAFYKYGA</sequence>
<evidence type="ECO:0000313" key="5">
    <source>
        <dbReference type="Proteomes" id="UP000183404"/>
    </source>
</evidence>
<dbReference type="Gene3D" id="3.40.50.11740">
    <property type="entry name" value="HypD, alpha/beta domain 2"/>
    <property type="match status" value="2"/>
</dbReference>
<name>A0A1G7QLA2_THETY</name>
<dbReference type="RefSeq" id="WP_004399981.1">
    <property type="nucleotide sequence ID" value="NZ_FNBS01000036.1"/>
</dbReference>
<dbReference type="NCBIfam" id="TIGR00075">
    <property type="entry name" value="hypD"/>
    <property type="match status" value="1"/>
</dbReference>
<dbReference type="PIRSF" id="PIRSF005622">
    <property type="entry name" value="Hydrgn_mat_hypD"/>
    <property type="match status" value="1"/>
</dbReference>
<dbReference type="EMBL" id="FNBS01000036">
    <property type="protein sequence ID" value="SDF99286.1"/>
    <property type="molecule type" value="Genomic_DNA"/>
</dbReference>
<keyword evidence="3" id="KW-0408">Iron</keyword>
<dbReference type="AlphaFoldDB" id="A0A1G7QLA2"/>
<proteinExistence type="inferred from homology"/>
<dbReference type="Gene3D" id="6.10.20.100">
    <property type="match status" value="1"/>
</dbReference>
<keyword evidence="2" id="KW-0479">Metal-binding</keyword>
<dbReference type="Proteomes" id="UP000183404">
    <property type="component" value="Unassembled WGS sequence"/>
</dbReference>
<dbReference type="InterPro" id="IPR002780">
    <property type="entry name" value="Hyd_form_HypD"/>
</dbReference>
<comment type="similarity">
    <text evidence="1">Belongs to the HypD family.</text>
</comment>